<keyword evidence="3" id="KW-0378">Hydrolase</keyword>
<dbReference type="Pfam" id="PF18348">
    <property type="entry name" value="SH3_16"/>
    <property type="match status" value="1"/>
</dbReference>
<organism evidence="6 7">
    <name type="scientific">Christiangramia sabulilitoris</name>
    <dbReference type="NCBI Taxonomy" id="2583991"/>
    <lineage>
        <taxon>Bacteria</taxon>
        <taxon>Pseudomonadati</taxon>
        <taxon>Bacteroidota</taxon>
        <taxon>Flavobacteriia</taxon>
        <taxon>Flavobacteriales</taxon>
        <taxon>Flavobacteriaceae</taxon>
        <taxon>Christiangramia</taxon>
    </lineage>
</organism>
<dbReference type="InterPro" id="IPR041382">
    <property type="entry name" value="SH3_16"/>
</dbReference>
<evidence type="ECO:0000313" key="6">
    <source>
        <dbReference type="EMBL" id="TRO67406.1"/>
    </source>
</evidence>
<dbReference type="GO" id="GO:0008234">
    <property type="term" value="F:cysteine-type peptidase activity"/>
    <property type="evidence" value="ECO:0007669"/>
    <property type="project" value="UniProtKB-KW"/>
</dbReference>
<evidence type="ECO:0000256" key="4">
    <source>
        <dbReference type="ARBA" id="ARBA00022807"/>
    </source>
</evidence>
<comment type="caution">
    <text evidence="6">The sequence shown here is derived from an EMBL/GenBank/DDBJ whole genome shotgun (WGS) entry which is preliminary data.</text>
</comment>
<keyword evidence="2" id="KW-0645">Protease</keyword>
<dbReference type="PANTHER" id="PTHR47053:SF1">
    <property type="entry name" value="MUREIN DD-ENDOPEPTIDASE MEPH-RELATED"/>
    <property type="match status" value="1"/>
</dbReference>
<dbReference type="InterPro" id="IPR051202">
    <property type="entry name" value="Peptidase_C40"/>
</dbReference>
<dbReference type="AlphaFoldDB" id="A0A550I8X9"/>
<evidence type="ECO:0000256" key="1">
    <source>
        <dbReference type="ARBA" id="ARBA00007074"/>
    </source>
</evidence>
<dbReference type="Pfam" id="PF00877">
    <property type="entry name" value="NLPC_P60"/>
    <property type="match status" value="1"/>
</dbReference>
<dbReference type="PANTHER" id="PTHR47053">
    <property type="entry name" value="MUREIN DD-ENDOPEPTIDASE MEPH-RELATED"/>
    <property type="match status" value="1"/>
</dbReference>
<dbReference type="PROSITE" id="PS51935">
    <property type="entry name" value="NLPC_P60"/>
    <property type="match status" value="1"/>
</dbReference>
<dbReference type="EMBL" id="VHSF01000001">
    <property type="protein sequence ID" value="TRO67406.1"/>
    <property type="molecule type" value="Genomic_DNA"/>
</dbReference>
<keyword evidence="4" id="KW-0788">Thiol protease</keyword>
<feature type="domain" description="NlpC/P60" evidence="5">
    <location>
        <begin position="248"/>
        <end position="382"/>
    </location>
</feature>
<dbReference type="InterPro" id="IPR000064">
    <property type="entry name" value="NLP_P60_dom"/>
</dbReference>
<dbReference type="RefSeq" id="WP_143410182.1">
    <property type="nucleotide sequence ID" value="NZ_VHSF01000001.1"/>
</dbReference>
<dbReference type="Proteomes" id="UP000315131">
    <property type="component" value="Unassembled WGS sequence"/>
</dbReference>
<evidence type="ECO:0000256" key="3">
    <source>
        <dbReference type="ARBA" id="ARBA00022801"/>
    </source>
</evidence>
<name>A0A550I8X9_9FLAO</name>
<sequence length="409" mass="45785">MQTRSKSWIKFILILSTIFVISCSEKTEDDQEIETLVAGVKNEFAPDKRIAIFDIDFEKKDGAFEIKGETNIPEAKNRLLEKLKARNIKYSESISVLPDSSVAGEQYGVISNSVANLRGEGKHSAELVTQATLGTPVKIWKRTKEWLYVQTPDGYLAWVDHGGITAMTREEFDMWKSSAKVIYTNTYGQSYKEASIESKPVSDLVIGAILELEAENSDFFKVRYPDGRPAFISKNEAAVYSDWLSQMETGQAELVTTAENLMGLPYLWGGTSSKGVDCSGFTKTVFFMNGMILPRDASQQIREGKLVDSIGQFEKLEVGDLLFFGRPATDSTSEKVVHVGMWIGNNEFIHASGDVHISSMDTASENFDEFNKNRYLRTKRMLGQNSKGLTYLSEKDIYMVSNSKDTISN</sequence>
<protein>
    <submittedName>
        <fullName evidence="6">NlpC/P60 family protein</fullName>
    </submittedName>
</protein>
<dbReference type="Gene3D" id="3.90.1720.10">
    <property type="entry name" value="endopeptidase domain like (from Nostoc punctiforme)"/>
    <property type="match status" value="1"/>
</dbReference>
<keyword evidence="7" id="KW-1185">Reference proteome</keyword>
<dbReference type="PROSITE" id="PS51257">
    <property type="entry name" value="PROKAR_LIPOPROTEIN"/>
    <property type="match status" value="1"/>
</dbReference>
<dbReference type="InterPro" id="IPR038765">
    <property type="entry name" value="Papain-like_cys_pep_sf"/>
</dbReference>
<proteinExistence type="inferred from homology"/>
<dbReference type="SUPFAM" id="SSF54001">
    <property type="entry name" value="Cysteine proteinases"/>
    <property type="match status" value="1"/>
</dbReference>
<reference evidence="6 7" key="1">
    <citation type="submission" date="2019-06" db="EMBL/GenBank/DDBJ databases">
        <title>Gramella sabulilitoris sp. nov., isolated from a marine sand.</title>
        <authorList>
            <person name="Yoon J.-H."/>
        </authorList>
    </citation>
    <scope>NUCLEOTIDE SEQUENCE [LARGE SCALE GENOMIC DNA]</scope>
    <source>
        <strain evidence="6 7">HSMS-1</strain>
    </source>
</reference>
<evidence type="ECO:0000256" key="2">
    <source>
        <dbReference type="ARBA" id="ARBA00022670"/>
    </source>
</evidence>
<dbReference type="OrthoDB" id="9813368at2"/>
<dbReference type="GO" id="GO:0006508">
    <property type="term" value="P:proteolysis"/>
    <property type="evidence" value="ECO:0007669"/>
    <property type="project" value="UniProtKB-KW"/>
</dbReference>
<accession>A0A550I8X9</accession>
<evidence type="ECO:0000313" key="7">
    <source>
        <dbReference type="Proteomes" id="UP000315131"/>
    </source>
</evidence>
<evidence type="ECO:0000259" key="5">
    <source>
        <dbReference type="PROSITE" id="PS51935"/>
    </source>
</evidence>
<dbReference type="Gene3D" id="2.30.30.40">
    <property type="entry name" value="SH3 Domains"/>
    <property type="match status" value="2"/>
</dbReference>
<gene>
    <name evidence="6" type="ORF">FGM01_05845</name>
</gene>
<comment type="similarity">
    <text evidence="1">Belongs to the peptidase C40 family.</text>
</comment>